<feature type="transmembrane region" description="Helical" evidence="7">
    <location>
        <begin position="51"/>
        <end position="74"/>
    </location>
</feature>
<organism evidence="8 10">
    <name type="scientific">Geotoga petraea</name>
    <dbReference type="NCBI Taxonomy" id="28234"/>
    <lineage>
        <taxon>Bacteria</taxon>
        <taxon>Thermotogati</taxon>
        <taxon>Thermotogota</taxon>
        <taxon>Thermotogae</taxon>
        <taxon>Petrotogales</taxon>
        <taxon>Petrotogaceae</taxon>
        <taxon>Geotoga</taxon>
    </lineage>
</organism>
<evidence type="ECO:0000313" key="10">
    <source>
        <dbReference type="Proteomes" id="UP000199322"/>
    </source>
</evidence>
<dbReference type="PANTHER" id="PTHR42925">
    <property type="entry name" value="MULTIDRUG AND TOXIN EFFLUX PROTEIN MATE FAMILY"/>
    <property type="match status" value="1"/>
</dbReference>
<feature type="transmembrane region" description="Helical" evidence="7">
    <location>
        <begin position="233"/>
        <end position="258"/>
    </location>
</feature>
<dbReference type="CDD" id="cd13134">
    <property type="entry name" value="MATE_like_8"/>
    <property type="match status" value="1"/>
</dbReference>
<feature type="transmembrane region" description="Helical" evidence="7">
    <location>
        <begin position="86"/>
        <end position="107"/>
    </location>
</feature>
<dbReference type="InterPro" id="IPR048279">
    <property type="entry name" value="MdtK-like"/>
</dbReference>
<evidence type="ECO:0000256" key="1">
    <source>
        <dbReference type="ARBA" id="ARBA00004651"/>
    </source>
</evidence>
<evidence type="ECO:0000256" key="2">
    <source>
        <dbReference type="ARBA" id="ARBA00022448"/>
    </source>
</evidence>
<name>A0A1G6JF05_9BACT</name>
<feature type="transmembrane region" description="Helical" evidence="7">
    <location>
        <begin position="156"/>
        <end position="178"/>
    </location>
</feature>
<dbReference type="PANTHER" id="PTHR42925:SF2">
    <property type="entry name" value="NA+ DRIVEN MULTIDRUG EFFLUX PUMP"/>
    <property type="match status" value="1"/>
</dbReference>
<dbReference type="GO" id="GO:0005886">
    <property type="term" value="C:plasma membrane"/>
    <property type="evidence" value="ECO:0007669"/>
    <property type="project" value="UniProtKB-SubCell"/>
</dbReference>
<evidence type="ECO:0000256" key="7">
    <source>
        <dbReference type="SAM" id="Phobius"/>
    </source>
</evidence>
<dbReference type="STRING" id="28234.SAMN04488588_0510"/>
<reference evidence="9 11" key="2">
    <citation type="submission" date="2019-04" db="EMBL/GenBank/DDBJ databases">
        <title>Draft genome sequence data and analysis of a Fermenting Bacterium, Geotoga petraea strain HO-Geo1, isolated from heavy-oil petroleum reservoir in Russia.</title>
        <authorList>
            <person name="Grouzdev D.S."/>
            <person name="Semenova E.M."/>
            <person name="Sokolova D.S."/>
            <person name="Tourova T.P."/>
            <person name="Poltaraus A.B."/>
            <person name="Nazina T.N."/>
        </authorList>
    </citation>
    <scope>NUCLEOTIDE SEQUENCE [LARGE SCALE GENOMIC DNA]</scope>
    <source>
        <strain evidence="9 11">HO-Geo1</strain>
    </source>
</reference>
<evidence type="ECO:0000313" key="11">
    <source>
        <dbReference type="Proteomes" id="UP000297288"/>
    </source>
</evidence>
<dbReference type="PIRSF" id="PIRSF006603">
    <property type="entry name" value="DinF"/>
    <property type="match status" value="1"/>
</dbReference>
<dbReference type="InterPro" id="IPR002528">
    <property type="entry name" value="MATE_fam"/>
</dbReference>
<evidence type="ECO:0000256" key="4">
    <source>
        <dbReference type="ARBA" id="ARBA00022692"/>
    </source>
</evidence>
<keyword evidence="10" id="KW-1185">Reference proteome</keyword>
<dbReference type="AlphaFoldDB" id="A0A1G6JF05"/>
<keyword evidence="2" id="KW-0813">Transport</keyword>
<reference evidence="8 10" key="1">
    <citation type="submission" date="2016-10" db="EMBL/GenBank/DDBJ databases">
        <authorList>
            <person name="de Groot N.N."/>
        </authorList>
    </citation>
    <scope>NUCLEOTIDE SEQUENCE [LARGE SCALE GENOMIC DNA]</scope>
    <source>
        <strain evidence="8 10">WG14</strain>
    </source>
</reference>
<dbReference type="OrthoDB" id="9776324at2"/>
<feature type="transmembrane region" description="Helical" evidence="7">
    <location>
        <begin position="278"/>
        <end position="296"/>
    </location>
</feature>
<feature type="transmembrane region" description="Helical" evidence="7">
    <location>
        <begin position="385"/>
        <end position="407"/>
    </location>
</feature>
<dbReference type="Proteomes" id="UP000297288">
    <property type="component" value="Unassembled WGS sequence"/>
</dbReference>
<feature type="transmembrane region" description="Helical" evidence="7">
    <location>
        <begin position="413"/>
        <end position="430"/>
    </location>
</feature>
<dbReference type="GO" id="GO:0015297">
    <property type="term" value="F:antiporter activity"/>
    <property type="evidence" value="ECO:0007669"/>
    <property type="project" value="InterPro"/>
</dbReference>
<evidence type="ECO:0000256" key="5">
    <source>
        <dbReference type="ARBA" id="ARBA00022989"/>
    </source>
</evidence>
<sequence length="446" mass="49757">MNKFYKTTLTIALPVAVQQFISTSVNFVDTLMIGQLGENSIAAVGLSNKIFFLFNLLLFGLVSGGAIFLSQYWGKRDEFNISKTTSLITGLSILFSIIFFIPSFFFTDKVMGIFTPDHTVVLIGIEYLSIIALTFPVMALVFSFEACLKSTEKTVIPMYSSLIAMGTNIFLNYILIFGKFGFPTMGVKGAAIGTLISRILQLFILIIIMLKINHPGLFKIYHIKALDLKFIKYFFSYTISTIGQEFFWGLGMTTYSIVYAHMGTNIIAARNVMETIENIAFTILIALSNATAILIGKHLGSDHIEEAILTARKLLRLNFIISFFVGFAIILSSKYIVLLFNVSQEVEKLILTSLLIAAFSIPVRTMNLMNVVGILRAGGDTKFSFFVEVGTLWGIGIPLVAISGLVIGWSFPIVYTISLIEEMVKAFIFMKRYYSQKWARNIVDTI</sequence>
<dbReference type="EMBL" id="FMYV01000002">
    <property type="protein sequence ID" value="SDC17247.1"/>
    <property type="molecule type" value="Genomic_DNA"/>
</dbReference>
<evidence type="ECO:0000256" key="6">
    <source>
        <dbReference type="ARBA" id="ARBA00023136"/>
    </source>
</evidence>
<dbReference type="Proteomes" id="UP000199322">
    <property type="component" value="Unassembled WGS sequence"/>
</dbReference>
<keyword evidence="5 7" id="KW-1133">Transmembrane helix</keyword>
<feature type="transmembrane region" description="Helical" evidence="7">
    <location>
        <begin position="119"/>
        <end position="144"/>
    </location>
</feature>
<gene>
    <name evidence="9" type="ORF">E4650_03975</name>
    <name evidence="8" type="ORF">SAMN04488588_0510</name>
</gene>
<evidence type="ECO:0000313" key="8">
    <source>
        <dbReference type="EMBL" id="SDC17247.1"/>
    </source>
</evidence>
<evidence type="ECO:0000313" key="9">
    <source>
        <dbReference type="EMBL" id="TGG88205.1"/>
    </source>
</evidence>
<dbReference type="EMBL" id="SRME01000002">
    <property type="protein sequence ID" value="TGG88205.1"/>
    <property type="molecule type" value="Genomic_DNA"/>
</dbReference>
<feature type="transmembrane region" description="Helical" evidence="7">
    <location>
        <begin position="190"/>
        <end position="212"/>
    </location>
</feature>
<dbReference type="Pfam" id="PF01554">
    <property type="entry name" value="MatE"/>
    <property type="match status" value="2"/>
</dbReference>
<keyword evidence="4 7" id="KW-0812">Transmembrane</keyword>
<feature type="transmembrane region" description="Helical" evidence="7">
    <location>
        <begin position="317"/>
        <end position="337"/>
    </location>
</feature>
<accession>A0A1G6JF05</accession>
<proteinExistence type="predicted"/>
<keyword evidence="3" id="KW-1003">Cell membrane</keyword>
<dbReference type="NCBIfam" id="TIGR00797">
    <property type="entry name" value="matE"/>
    <property type="match status" value="1"/>
</dbReference>
<feature type="transmembrane region" description="Helical" evidence="7">
    <location>
        <begin position="349"/>
        <end position="373"/>
    </location>
</feature>
<comment type="subcellular location">
    <subcellularLocation>
        <location evidence="1">Cell membrane</location>
        <topology evidence="1">Multi-pass membrane protein</topology>
    </subcellularLocation>
</comment>
<keyword evidence="6 7" id="KW-0472">Membrane</keyword>
<evidence type="ECO:0000256" key="3">
    <source>
        <dbReference type="ARBA" id="ARBA00022475"/>
    </source>
</evidence>
<dbReference type="InterPro" id="IPR047135">
    <property type="entry name" value="YsiQ"/>
</dbReference>
<dbReference type="GO" id="GO:0042910">
    <property type="term" value="F:xenobiotic transmembrane transporter activity"/>
    <property type="evidence" value="ECO:0007669"/>
    <property type="project" value="InterPro"/>
</dbReference>
<protein>
    <submittedName>
        <fullName evidence="9">MATE family efflux transporter</fullName>
    </submittedName>
    <submittedName>
        <fullName evidence="8">Putative efflux protein, MATE family</fullName>
    </submittedName>
</protein>
<dbReference type="RefSeq" id="WP_091402553.1">
    <property type="nucleotide sequence ID" value="NZ_FMYV01000002.1"/>
</dbReference>